<sequence length="121" mass="13730">MEKISCICKMRQLYQAICRLETDLVELYGVTLNEAMVMCCIGHEQPAAKEIAQSVGMKVSHLSKVLRSIEEKGFVNREFGDADRRLMCFSLTEPALSLLGRIRCDGLPVPELLRDFFAEHH</sequence>
<evidence type="ECO:0000313" key="2">
    <source>
        <dbReference type="Proteomes" id="UP000306319"/>
    </source>
</evidence>
<gene>
    <name evidence="1" type="ORF">E5331_01490</name>
</gene>
<organism evidence="1 2">
    <name type="scientific">Lepagella muris</name>
    <dbReference type="NCBI Taxonomy" id="3032870"/>
    <lineage>
        <taxon>Bacteria</taxon>
        <taxon>Pseudomonadati</taxon>
        <taxon>Bacteroidota</taxon>
        <taxon>Bacteroidia</taxon>
        <taxon>Bacteroidales</taxon>
        <taxon>Muribaculaceae</taxon>
        <taxon>Lepagella</taxon>
    </lineage>
</organism>
<comment type="caution">
    <text evidence="1">The sequence shown here is derived from an EMBL/GenBank/DDBJ whole genome shotgun (WGS) entry which is preliminary data.</text>
</comment>
<dbReference type="Proteomes" id="UP000306319">
    <property type="component" value="Unassembled WGS sequence"/>
</dbReference>
<protein>
    <submittedName>
        <fullName evidence="1">MarR family transcriptional regulator</fullName>
    </submittedName>
</protein>
<name>A0AC61RJB0_9BACT</name>
<accession>A0AC61RJB0</accession>
<proteinExistence type="predicted"/>
<reference evidence="1" key="1">
    <citation type="submission" date="2019-04" db="EMBL/GenBank/DDBJ databases">
        <title>Microbes associate with the intestines of laboratory mice.</title>
        <authorList>
            <person name="Navarre W."/>
            <person name="Wong E."/>
            <person name="Huang K."/>
            <person name="Tropini C."/>
            <person name="Ng K."/>
            <person name="Yu B."/>
        </authorList>
    </citation>
    <scope>NUCLEOTIDE SEQUENCE</scope>
    <source>
        <strain evidence="1">NM04_E33</strain>
    </source>
</reference>
<keyword evidence="2" id="KW-1185">Reference proteome</keyword>
<dbReference type="EMBL" id="SRYB01000001">
    <property type="protein sequence ID" value="TGY81082.1"/>
    <property type="molecule type" value="Genomic_DNA"/>
</dbReference>
<evidence type="ECO:0000313" key="1">
    <source>
        <dbReference type="EMBL" id="TGY81082.1"/>
    </source>
</evidence>